<reference evidence="9" key="1">
    <citation type="submission" date="2015-10" db="EMBL/GenBank/DDBJ databases">
        <authorList>
            <person name="Gilbert D.G."/>
        </authorList>
    </citation>
    <scope>NUCLEOTIDE SEQUENCE</scope>
    <source>
        <strain evidence="9">K904</strain>
    </source>
</reference>
<evidence type="ECO:0000256" key="5">
    <source>
        <dbReference type="ARBA" id="ARBA00022729"/>
    </source>
</evidence>
<keyword evidence="5" id="KW-0732">Signal</keyword>
<accession>A0A142F501</accession>
<name>A0A142F501_SERMA</name>
<dbReference type="EMBL" id="KT901292">
    <property type="protein sequence ID" value="AMQ67881.1"/>
    <property type="molecule type" value="Genomic_DNA"/>
</dbReference>
<keyword evidence="4" id="KW-0646">Protease inhibitor</keyword>
<feature type="domain" description="Alkaline proteinase inhibitor/ Outer membrane lipoprotein Omp19" evidence="8">
    <location>
        <begin position="35"/>
        <end position="120"/>
    </location>
</feature>
<protein>
    <submittedName>
        <fullName evidence="9">Inh</fullName>
    </submittedName>
</protein>
<dbReference type="PRINTS" id="PR01274">
    <property type="entry name" value="MPTASEINHBTR"/>
</dbReference>
<evidence type="ECO:0000256" key="7">
    <source>
        <dbReference type="ARBA" id="ARBA00023215"/>
    </source>
</evidence>
<dbReference type="InterPro" id="IPR016085">
    <property type="entry name" value="Protease_inh_B-barrel_dom"/>
</dbReference>
<comment type="similarity">
    <text evidence="2">Belongs to the protease inhibitor I38 family.</text>
</comment>
<reference evidence="9" key="2">
    <citation type="submission" date="2016-03" db="EMBL/GenBank/DDBJ databases">
        <title>SlpE, a cytotoxic metalloprotease from clinical isolates of Serratia marcescens.</title>
        <authorList>
            <person name="Stella N.A."/>
            <person name="Callaghan J.D."/>
        </authorList>
    </citation>
    <scope>NUCLEOTIDE SEQUENCE</scope>
    <source>
        <strain evidence="9">K904</strain>
    </source>
</reference>
<dbReference type="InterPro" id="IPR022815">
    <property type="entry name" value="Inh"/>
</dbReference>
<evidence type="ECO:0000313" key="9">
    <source>
        <dbReference type="EMBL" id="AMQ67881.1"/>
    </source>
</evidence>
<organism evidence="9">
    <name type="scientific">Serratia marcescens</name>
    <dbReference type="NCBI Taxonomy" id="615"/>
    <lineage>
        <taxon>Bacteria</taxon>
        <taxon>Pseudomonadati</taxon>
        <taxon>Pseudomonadota</taxon>
        <taxon>Gammaproteobacteria</taxon>
        <taxon>Enterobacterales</taxon>
        <taxon>Yersiniaceae</taxon>
        <taxon>Serratia</taxon>
    </lineage>
</organism>
<keyword evidence="7" id="KW-0481">Metalloenzyme inhibitor</keyword>
<dbReference type="Gene3D" id="2.40.128.10">
    <property type="match status" value="1"/>
</dbReference>
<dbReference type="GO" id="GO:0042597">
    <property type="term" value="C:periplasmic space"/>
    <property type="evidence" value="ECO:0007669"/>
    <property type="project" value="UniProtKB-SubCell"/>
</dbReference>
<keyword evidence="3" id="KW-0483">Metalloprotease inhibitor</keyword>
<proteinExistence type="inferred from homology"/>
<dbReference type="AlphaFoldDB" id="A0A142F501"/>
<evidence type="ECO:0000256" key="4">
    <source>
        <dbReference type="ARBA" id="ARBA00022690"/>
    </source>
</evidence>
<evidence type="ECO:0000256" key="1">
    <source>
        <dbReference type="ARBA" id="ARBA00004418"/>
    </source>
</evidence>
<evidence type="ECO:0000256" key="2">
    <source>
        <dbReference type="ARBA" id="ARBA00006813"/>
    </source>
</evidence>
<dbReference type="GO" id="GO:0008191">
    <property type="term" value="F:metalloendopeptidase inhibitor activity"/>
    <property type="evidence" value="ECO:0007669"/>
    <property type="project" value="InterPro"/>
</dbReference>
<keyword evidence="6" id="KW-0574">Periplasm</keyword>
<sequence length="131" mass="14296">MMPTVSHGPPMYKFILVGIIFLFSGVSMASSLVLPSAETLSGQWTVSDKSKSCVVQLNTESVDSAGGYSLKFLSDCTPDVLPQEPAAWRPAPDGIALLDKDGLTVLFFSQEDDHYRSQIWAETGKILKRNN</sequence>
<evidence type="ECO:0000256" key="6">
    <source>
        <dbReference type="ARBA" id="ARBA00022764"/>
    </source>
</evidence>
<comment type="subcellular location">
    <subcellularLocation>
        <location evidence="1">Periplasm</location>
    </subcellularLocation>
</comment>
<dbReference type="SUPFAM" id="SSF50882">
    <property type="entry name" value="beta-Barrel protease inhibitors"/>
    <property type="match status" value="1"/>
</dbReference>
<dbReference type="InterPro" id="IPR021140">
    <property type="entry name" value="Inh/Omp19"/>
</dbReference>
<evidence type="ECO:0000256" key="3">
    <source>
        <dbReference type="ARBA" id="ARBA00022608"/>
    </source>
</evidence>
<dbReference type="Pfam" id="PF02974">
    <property type="entry name" value="Inh"/>
    <property type="match status" value="1"/>
</dbReference>
<evidence type="ECO:0000259" key="8">
    <source>
        <dbReference type="Pfam" id="PF02974"/>
    </source>
</evidence>